<dbReference type="AlphaFoldDB" id="A0A1I7W735"/>
<organism evidence="1 2">
    <name type="scientific">Heterorhabditis bacteriophora</name>
    <name type="common">Entomopathogenic nematode worm</name>
    <dbReference type="NCBI Taxonomy" id="37862"/>
    <lineage>
        <taxon>Eukaryota</taxon>
        <taxon>Metazoa</taxon>
        <taxon>Ecdysozoa</taxon>
        <taxon>Nematoda</taxon>
        <taxon>Chromadorea</taxon>
        <taxon>Rhabditida</taxon>
        <taxon>Rhabditina</taxon>
        <taxon>Rhabditomorpha</taxon>
        <taxon>Strongyloidea</taxon>
        <taxon>Heterorhabditidae</taxon>
        <taxon>Heterorhabditis</taxon>
    </lineage>
</organism>
<evidence type="ECO:0000313" key="2">
    <source>
        <dbReference type="WBParaSite" id="Hba_00446"/>
    </source>
</evidence>
<accession>A0A1I7W735</accession>
<sequence length="226" mass="26500">MYCLIGDPLGSKFPWGPQPLYELNEFTVCRLRDEPSLILFTGMSISNWLTQDNFYYKIHILETILGLGDVELPMICIVDGLAGQLAVCEKPDVSETVLDEFVTEYRTGKLTWQPLPTSKHVVMLKLFLNMKTGTLICYAFSLKQEKNLKKTSMMIMALSKMMIQNHQKKVKMNIKEIIHIFEFHRLLSRTMKRQDLVSRIMGFFTPQNDRITFKHFWLYMDIRLFL</sequence>
<dbReference type="Proteomes" id="UP000095283">
    <property type="component" value="Unplaced"/>
</dbReference>
<reference evidence="2" key="1">
    <citation type="submission" date="2016-11" db="UniProtKB">
        <authorList>
            <consortium name="WormBaseParasite"/>
        </authorList>
    </citation>
    <scope>IDENTIFICATION</scope>
</reference>
<name>A0A1I7W735_HETBA</name>
<dbReference type="WBParaSite" id="Hba_00446">
    <property type="protein sequence ID" value="Hba_00446"/>
    <property type="gene ID" value="Hba_00446"/>
</dbReference>
<proteinExistence type="predicted"/>
<protein>
    <submittedName>
        <fullName evidence="2">Protein kinase domain-containing protein</fullName>
    </submittedName>
</protein>
<evidence type="ECO:0000313" key="1">
    <source>
        <dbReference type="Proteomes" id="UP000095283"/>
    </source>
</evidence>
<keyword evidence="1" id="KW-1185">Reference proteome</keyword>